<reference evidence="2 3" key="1">
    <citation type="submission" date="2017-09" db="EMBL/GenBank/DDBJ databases">
        <title>Depth-based differentiation of microbial function through sediment-hosted aquifers and enrichment of novel symbionts in the deep terrestrial subsurface.</title>
        <authorList>
            <person name="Probst A.J."/>
            <person name="Ladd B."/>
            <person name="Jarett J.K."/>
            <person name="Geller-Mcgrath D.E."/>
            <person name="Sieber C.M."/>
            <person name="Emerson J.B."/>
            <person name="Anantharaman K."/>
            <person name="Thomas B.C."/>
            <person name="Malmstrom R."/>
            <person name="Stieglmeier M."/>
            <person name="Klingl A."/>
            <person name="Woyke T."/>
            <person name="Ryan C.M."/>
            <person name="Banfield J.F."/>
        </authorList>
    </citation>
    <scope>NUCLEOTIDE SEQUENCE [LARGE SCALE GENOMIC DNA]</scope>
    <source>
        <strain evidence="2">CG11_big_fil_rev_8_21_14_0_20_36_8</strain>
    </source>
</reference>
<evidence type="ECO:0008006" key="4">
    <source>
        <dbReference type="Google" id="ProtNLM"/>
    </source>
</evidence>
<protein>
    <recommendedName>
        <fullName evidence="4">Transglycosylase SLT domain-containing protein</fullName>
    </recommendedName>
</protein>
<gene>
    <name evidence="2" type="ORF">COV58_01440</name>
</gene>
<dbReference type="EMBL" id="PCVM01000033">
    <property type="protein sequence ID" value="PIQ73635.1"/>
    <property type="molecule type" value="Genomic_DNA"/>
</dbReference>
<evidence type="ECO:0000313" key="2">
    <source>
        <dbReference type="EMBL" id="PIQ73635.1"/>
    </source>
</evidence>
<feature type="compositionally biased region" description="Low complexity" evidence="1">
    <location>
        <begin position="169"/>
        <end position="192"/>
    </location>
</feature>
<feature type="region of interest" description="Disordered" evidence="1">
    <location>
        <begin position="166"/>
        <end position="194"/>
    </location>
</feature>
<organism evidence="2 3">
    <name type="scientific">Candidatus Roizmanbacteria bacterium CG11_big_fil_rev_8_21_14_0_20_36_8</name>
    <dbReference type="NCBI Taxonomy" id="1974856"/>
    <lineage>
        <taxon>Bacteria</taxon>
        <taxon>Candidatus Roizmaniibacteriota</taxon>
    </lineage>
</organism>
<feature type="compositionally biased region" description="Polar residues" evidence="1">
    <location>
        <begin position="218"/>
        <end position="230"/>
    </location>
</feature>
<name>A0A2M6IV36_9BACT</name>
<dbReference type="AlphaFoldDB" id="A0A2M6IV36"/>
<sequence length="449" mass="48839">MDYINHHKKIVIATLFVLLLILILFLVFLNSQSKKAEPSIPKSPASLSITPKVNISPTEQSGPTEKATAAIPFTGVKDGQEFTDAEIEKIESDRKFRNSLPINGAYFQLGYDYQENNMVVRLSDPKSETRPIFEKWIEVNHPDIPLSSIVMADELDAETQNKIFNERTNSVNSNNYNSAQNNAANSNSNPSSELQSERAMLAIIGEILNGSLNNETGNITSTPIATPIANSQQPTTTPSQSLPPSSNYTPTTPTGDYPNSYINLAKSCLINKSAYELASSYTGVPWQIIAGIHFVEGGCNAQKSCVSGRKLGANEPDLYGNCSSTSTVGKPVAIGPGQCGFTSLSDSCIYGANHLIGKIGKIPETIQELAKSLGRYNGTGNANCGRVNASMPYCPAPYEGYDHIYPFSKYDSIHQNMYLVYCADYTKCNPPKSYERIGVLTIANILSNL</sequence>
<accession>A0A2M6IV36</accession>
<dbReference type="Proteomes" id="UP000231056">
    <property type="component" value="Unassembled WGS sequence"/>
</dbReference>
<feature type="region of interest" description="Disordered" evidence="1">
    <location>
        <begin position="218"/>
        <end position="254"/>
    </location>
</feature>
<comment type="caution">
    <text evidence="2">The sequence shown here is derived from an EMBL/GenBank/DDBJ whole genome shotgun (WGS) entry which is preliminary data.</text>
</comment>
<proteinExistence type="predicted"/>
<feature type="compositionally biased region" description="Low complexity" evidence="1">
    <location>
        <begin position="231"/>
        <end position="254"/>
    </location>
</feature>
<evidence type="ECO:0000256" key="1">
    <source>
        <dbReference type="SAM" id="MobiDB-lite"/>
    </source>
</evidence>
<evidence type="ECO:0000313" key="3">
    <source>
        <dbReference type="Proteomes" id="UP000231056"/>
    </source>
</evidence>